<evidence type="ECO:0000256" key="11">
    <source>
        <dbReference type="ARBA" id="ARBA00044535"/>
    </source>
</evidence>
<dbReference type="NCBIfam" id="TIGR00614">
    <property type="entry name" value="recQ_fam"/>
    <property type="match status" value="1"/>
</dbReference>
<dbReference type="Pfam" id="PF00271">
    <property type="entry name" value="Helicase_C"/>
    <property type="match status" value="1"/>
</dbReference>
<dbReference type="InterPro" id="IPR001650">
    <property type="entry name" value="Helicase_C-like"/>
</dbReference>
<dbReference type="FunFam" id="3.40.50.300:FF:000296">
    <property type="entry name" value="ATP-dependent DNA helicase RecQ"/>
    <property type="match status" value="1"/>
</dbReference>
<gene>
    <name evidence="15" type="ORF">CA2015_0570</name>
</gene>
<dbReference type="GO" id="GO:0009378">
    <property type="term" value="F:four-way junction helicase activity"/>
    <property type="evidence" value="ECO:0007669"/>
    <property type="project" value="TreeGrafter"/>
</dbReference>
<evidence type="ECO:0000256" key="10">
    <source>
        <dbReference type="ARBA" id="ARBA00034808"/>
    </source>
</evidence>
<evidence type="ECO:0000313" key="15">
    <source>
        <dbReference type="EMBL" id="AKP50037.1"/>
    </source>
</evidence>
<dbReference type="GO" id="GO:0030894">
    <property type="term" value="C:replisome"/>
    <property type="evidence" value="ECO:0007669"/>
    <property type="project" value="TreeGrafter"/>
</dbReference>
<feature type="domain" description="Helicase C-terminal" evidence="14">
    <location>
        <begin position="218"/>
        <end position="382"/>
    </location>
</feature>
<dbReference type="PATRIC" id="fig|320787.5.peg.643"/>
<dbReference type="GO" id="GO:0006310">
    <property type="term" value="P:DNA recombination"/>
    <property type="evidence" value="ECO:0007669"/>
    <property type="project" value="InterPro"/>
</dbReference>
<keyword evidence="2" id="KW-0479">Metal-binding</keyword>
<evidence type="ECO:0000256" key="8">
    <source>
        <dbReference type="ARBA" id="ARBA00023235"/>
    </source>
</evidence>
<evidence type="ECO:0000256" key="7">
    <source>
        <dbReference type="ARBA" id="ARBA00023125"/>
    </source>
</evidence>
<dbReference type="PANTHER" id="PTHR13710">
    <property type="entry name" value="DNA HELICASE RECQ FAMILY MEMBER"/>
    <property type="match status" value="1"/>
</dbReference>
<dbReference type="OrthoDB" id="9763310at2"/>
<dbReference type="SUPFAM" id="SSF52540">
    <property type="entry name" value="P-loop containing nucleoside triphosphate hydrolases"/>
    <property type="match status" value="1"/>
</dbReference>
<name>A0A0H4PP82_9BACT</name>
<dbReference type="KEGG" id="camu:CA2015_0570"/>
<sequence>MDKVDTSALAILKKYFGYQDFRPLQGEIVAAIAERKDALVLLPTGGGKSICFQVPALMQEGLCLVISPLIALMKDQVDQLKSRGIKAMAIHSGLHKREIDTLLDNCIYGDYKFLYVSPERLKTELFIERFKKMNVNLIAVDEAHCISQWGYDFRPSYLEIVDIRALVPKVPMVALTASATLKVREDIIDKLALKEPSIFVKSFKRDNLSYSVRWAENKLEKAVEILQKVPGTAIIYTRSRKGTKETAQHLQQLGISATYYHAGLNQGIRNERQINWIKGEVRVMVATNAFGMGIDKANVRLVIHLDFPENLENYYQEAGRAGRDGIKAFAVLLVREMDCISLAEMAEIAYPPEDLLKRVYQCLANYYRLAVGSAQMTSFDFDFLDFTRAYNLDVPLTYNAIKVLQEEAFLLFSESVFLPSTLHFLVSQSKLYEAQIAYAKLDPLIKLLLRLYGGELFVNYIRIKESKIAQLLNTTEKEVVGMLKKMDELGLVDFSGKKDQPQITFITPRLDAGSLPLNKKRIGERRAQAIEKAQKIIEYAKNNKICRTLQIVNYFGEKGDFSCGICDNCVQNKKETNKAIVRKKLIDKILKTLAAGEAFSLKELFSEIGENLDEFSVGLIRELEDEGLISTEKNGKIKKK</sequence>
<keyword evidence="3" id="KW-0547">Nucleotide-binding</keyword>
<evidence type="ECO:0000256" key="6">
    <source>
        <dbReference type="ARBA" id="ARBA00022840"/>
    </source>
</evidence>
<dbReference type="STRING" id="320787.CA2015_0570"/>
<comment type="catalytic activity">
    <reaction evidence="9">
        <text>Couples ATP hydrolysis with the unwinding of duplex DNA by translocating in the 3'-5' direction.</text>
        <dbReference type="EC" id="5.6.2.4"/>
    </reaction>
</comment>
<keyword evidence="6" id="KW-0067">ATP-binding</keyword>
<dbReference type="EMBL" id="CP012040">
    <property type="protein sequence ID" value="AKP50037.1"/>
    <property type="molecule type" value="Genomic_DNA"/>
</dbReference>
<feature type="domain" description="Helicase ATP-binding" evidence="13">
    <location>
        <begin position="29"/>
        <end position="197"/>
    </location>
</feature>
<reference evidence="15 16" key="1">
    <citation type="submission" date="2015-07" db="EMBL/GenBank/DDBJ databases">
        <authorList>
            <person name="Kim K.M."/>
        </authorList>
    </citation>
    <scope>NUCLEOTIDE SEQUENCE [LARGE SCALE GENOMIC DNA]</scope>
    <source>
        <strain evidence="15 16">KCTC 12363</strain>
    </source>
</reference>
<evidence type="ECO:0000256" key="4">
    <source>
        <dbReference type="ARBA" id="ARBA00022801"/>
    </source>
</evidence>
<dbReference type="GO" id="GO:0006281">
    <property type="term" value="P:DNA repair"/>
    <property type="evidence" value="ECO:0007669"/>
    <property type="project" value="TreeGrafter"/>
</dbReference>
<dbReference type="GO" id="GO:0005737">
    <property type="term" value="C:cytoplasm"/>
    <property type="evidence" value="ECO:0007669"/>
    <property type="project" value="TreeGrafter"/>
</dbReference>
<evidence type="ECO:0000256" key="5">
    <source>
        <dbReference type="ARBA" id="ARBA00022806"/>
    </source>
</evidence>
<dbReference type="CDD" id="cd17920">
    <property type="entry name" value="DEXHc_RecQ"/>
    <property type="match status" value="1"/>
</dbReference>
<dbReference type="GO" id="GO:0003677">
    <property type="term" value="F:DNA binding"/>
    <property type="evidence" value="ECO:0007669"/>
    <property type="project" value="UniProtKB-KW"/>
</dbReference>
<dbReference type="SMART" id="SM00487">
    <property type="entry name" value="DEXDc"/>
    <property type="match status" value="1"/>
</dbReference>
<keyword evidence="4" id="KW-0378">Hydrolase</keyword>
<evidence type="ECO:0000313" key="16">
    <source>
        <dbReference type="Proteomes" id="UP000036520"/>
    </source>
</evidence>
<dbReference type="Pfam" id="PF16124">
    <property type="entry name" value="RecQ_Zn_bind"/>
    <property type="match status" value="1"/>
</dbReference>
<dbReference type="Proteomes" id="UP000036520">
    <property type="component" value="Chromosome"/>
</dbReference>
<keyword evidence="7" id="KW-0238">DNA-binding</keyword>
<dbReference type="PANTHER" id="PTHR13710:SF105">
    <property type="entry name" value="ATP-DEPENDENT DNA HELICASE Q1"/>
    <property type="match status" value="1"/>
</dbReference>
<dbReference type="InterPro" id="IPR036388">
    <property type="entry name" value="WH-like_DNA-bd_sf"/>
</dbReference>
<dbReference type="SMART" id="SM00490">
    <property type="entry name" value="HELICc"/>
    <property type="match status" value="1"/>
</dbReference>
<dbReference type="PROSITE" id="PS51194">
    <property type="entry name" value="HELICASE_CTER"/>
    <property type="match status" value="1"/>
</dbReference>
<dbReference type="GO" id="GO:0043590">
    <property type="term" value="C:bacterial nucleoid"/>
    <property type="evidence" value="ECO:0007669"/>
    <property type="project" value="TreeGrafter"/>
</dbReference>
<proteinExistence type="inferred from homology"/>
<dbReference type="GO" id="GO:0005524">
    <property type="term" value="F:ATP binding"/>
    <property type="evidence" value="ECO:0007669"/>
    <property type="project" value="UniProtKB-KW"/>
</dbReference>
<accession>A0A0H4PP82</accession>
<comment type="similarity">
    <text evidence="1">Belongs to the helicase family. RecQ subfamily.</text>
</comment>
<dbReference type="GO" id="GO:0043138">
    <property type="term" value="F:3'-5' DNA helicase activity"/>
    <property type="evidence" value="ECO:0007669"/>
    <property type="project" value="UniProtKB-EC"/>
</dbReference>
<dbReference type="Gene3D" id="3.40.50.300">
    <property type="entry name" value="P-loop containing nucleotide triphosphate hydrolases"/>
    <property type="match status" value="2"/>
</dbReference>
<keyword evidence="8" id="KW-0413">Isomerase</keyword>
<dbReference type="InterPro" id="IPR032284">
    <property type="entry name" value="RecQ_Zn-bd"/>
</dbReference>
<keyword evidence="5 15" id="KW-0347">Helicase</keyword>
<organism evidence="15 16">
    <name type="scientific">Cyclobacterium amurskyense</name>
    <dbReference type="NCBI Taxonomy" id="320787"/>
    <lineage>
        <taxon>Bacteria</taxon>
        <taxon>Pseudomonadati</taxon>
        <taxon>Bacteroidota</taxon>
        <taxon>Cytophagia</taxon>
        <taxon>Cytophagales</taxon>
        <taxon>Cyclobacteriaceae</taxon>
        <taxon>Cyclobacterium</taxon>
    </lineage>
</organism>
<protein>
    <recommendedName>
        <fullName evidence="11">ATP-dependent DNA helicase RecQ</fullName>
        <ecNumber evidence="10">5.6.2.4</ecNumber>
    </recommendedName>
    <alternativeName>
        <fullName evidence="12">DNA 3'-5' helicase RecQ</fullName>
    </alternativeName>
</protein>
<keyword evidence="16" id="KW-1185">Reference proteome</keyword>
<dbReference type="EC" id="5.6.2.4" evidence="10"/>
<dbReference type="Gene3D" id="1.10.10.10">
    <property type="entry name" value="Winged helix-like DNA-binding domain superfamily/Winged helix DNA-binding domain"/>
    <property type="match status" value="1"/>
</dbReference>
<evidence type="ECO:0000256" key="1">
    <source>
        <dbReference type="ARBA" id="ARBA00005446"/>
    </source>
</evidence>
<evidence type="ECO:0000256" key="12">
    <source>
        <dbReference type="ARBA" id="ARBA00044550"/>
    </source>
</evidence>
<dbReference type="InterPro" id="IPR004589">
    <property type="entry name" value="DNA_helicase_ATP-dep_RecQ"/>
</dbReference>
<evidence type="ECO:0000256" key="9">
    <source>
        <dbReference type="ARBA" id="ARBA00034617"/>
    </source>
</evidence>
<dbReference type="GO" id="GO:0016787">
    <property type="term" value="F:hydrolase activity"/>
    <property type="evidence" value="ECO:0007669"/>
    <property type="project" value="UniProtKB-KW"/>
</dbReference>
<dbReference type="AlphaFoldDB" id="A0A0H4PP82"/>
<evidence type="ECO:0000256" key="3">
    <source>
        <dbReference type="ARBA" id="ARBA00022741"/>
    </source>
</evidence>
<evidence type="ECO:0000259" key="14">
    <source>
        <dbReference type="PROSITE" id="PS51194"/>
    </source>
</evidence>
<dbReference type="PROSITE" id="PS51192">
    <property type="entry name" value="HELICASE_ATP_BIND_1"/>
    <property type="match status" value="1"/>
</dbReference>
<dbReference type="Pfam" id="PF00270">
    <property type="entry name" value="DEAD"/>
    <property type="match status" value="1"/>
</dbReference>
<dbReference type="InterPro" id="IPR027417">
    <property type="entry name" value="P-loop_NTPase"/>
</dbReference>
<evidence type="ECO:0000259" key="13">
    <source>
        <dbReference type="PROSITE" id="PS51192"/>
    </source>
</evidence>
<dbReference type="InterPro" id="IPR014001">
    <property type="entry name" value="Helicase_ATP-bd"/>
</dbReference>
<evidence type="ECO:0000256" key="2">
    <source>
        <dbReference type="ARBA" id="ARBA00022723"/>
    </source>
</evidence>
<dbReference type="GO" id="GO:0046872">
    <property type="term" value="F:metal ion binding"/>
    <property type="evidence" value="ECO:0007669"/>
    <property type="project" value="UniProtKB-KW"/>
</dbReference>
<dbReference type="InterPro" id="IPR011545">
    <property type="entry name" value="DEAD/DEAH_box_helicase_dom"/>
</dbReference>
<dbReference type="RefSeq" id="WP_048640520.1">
    <property type="nucleotide sequence ID" value="NZ_CP012040.1"/>
</dbReference>